<evidence type="ECO:0000313" key="1">
    <source>
        <dbReference type="EMBL" id="KAG5379192.1"/>
    </source>
</evidence>
<reference evidence="1 2" key="1">
    <citation type="submission" date="2021-03" db="EMBL/GenBank/DDBJ databases">
        <authorList>
            <person name="King G.J."/>
            <person name="Bancroft I."/>
            <person name="Baten A."/>
            <person name="Bloomfield J."/>
            <person name="Borpatragohain P."/>
            <person name="He Z."/>
            <person name="Irish N."/>
            <person name="Irwin J."/>
            <person name="Liu K."/>
            <person name="Mauleon R.P."/>
            <person name="Moore J."/>
            <person name="Morris R."/>
            <person name="Ostergaard L."/>
            <person name="Wang B."/>
            <person name="Wells R."/>
        </authorList>
    </citation>
    <scope>NUCLEOTIDE SEQUENCE [LARGE SCALE GENOMIC DNA]</scope>
    <source>
        <strain evidence="1">R-o-18</strain>
        <tissue evidence="1">Leaf</tissue>
    </source>
</reference>
<proteinExistence type="predicted"/>
<comment type="caution">
    <text evidence="1">The sequence shown here is derived from an EMBL/GenBank/DDBJ whole genome shotgun (WGS) entry which is preliminary data.</text>
</comment>
<sequence length="64" mass="7077">MGCWSEGAVVWRGKRGEVILREVKATKAPSSPAQISGRCLAFSASPRRSCLRGMKAYIALRRRL</sequence>
<accession>A0ABQ7KXT5</accession>
<protein>
    <submittedName>
        <fullName evidence="1">Uncharacterized protein</fullName>
    </submittedName>
</protein>
<evidence type="ECO:0000313" key="2">
    <source>
        <dbReference type="Proteomes" id="UP000823674"/>
    </source>
</evidence>
<keyword evidence="2" id="KW-1185">Reference proteome</keyword>
<name>A0ABQ7KXT5_BRACM</name>
<gene>
    <name evidence="1" type="primary">A07g505720.1_BraROA</name>
    <name evidence="1" type="ORF">IGI04_027034</name>
</gene>
<organism evidence="1 2">
    <name type="scientific">Brassica rapa subsp. trilocularis</name>
    <dbReference type="NCBI Taxonomy" id="1813537"/>
    <lineage>
        <taxon>Eukaryota</taxon>
        <taxon>Viridiplantae</taxon>
        <taxon>Streptophyta</taxon>
        <taxon>Embryophyta</taxon>
        <taxon>Tracheophyta</taxon>
        <taxon>Spermatophyta</taxon>
        <taxon>Magnoliopsida</taxon>
        <taxon>eudicotyledons</taxon>
        <taxon>Gunneridae</taxon>
        <taxon>Pentapetalae</taxon>
        <taxon>rosids</taxon>
        <taxon>malvids</taxon>
        <taxon>Brassicales</taxon>
        <taxon>Brassicaceae</taxon>
        <taxon>Brassiceae</taxon>
        <taxon>Brassica</taxon>
    </lineage>
</organism>
<dbReference type="Proteomes" id="UP000823674">
    <property type="component" value="Chromosome A07"/>
</dbReference>
<dbReference type="EMBL" id="JADBGQ010000009">
    <property type="protein sequence ID" value="KAG5379192.1"/>
    <property type="molecule type" value="Genomic_DNA"/>
</dbReference>